<evidence type="ECO:0000256" key="1">
    <source>
        <dbReference type="SAM" id="Phobius"/>
    </source>
</evidence>
<protein>
    <recommendedName>
        <fullName evidence="4">Flp pilus-assembly TadE/G-like</fullName>
    </recommendedName>
</protein>
<feature type="transmembrane region" description="Helical" evidence="1">
    <location>
        <begin position="15"/>
        <end position="41"/>
    </location>
</feature>
<dbReference type="RefSeq" id="WP_192278799.1">
    <property type="nucleotide sequence ID" value="NZ_JACZDF010000002.1"/>
</dbReference>
<comment type="caution">
    <text evidence="2">The sequence shown here is derived from an EMBL/GenBank/DDBJ whole genome shotgun (WGS) entry which is preliminary data.</text>
</comment>
<evidence type="ECO:0000313" key="3">
    <source>
        <dbReference type="Proteomes" id="UP000642107"/>
    </source>
</evidence>
<keyword evidence="1" id="KW-1133">Transmembrane helix</keyword>
<proteinExistence type="predicted"/>
<keyword evidence="3" id="KW-1185">Reference proteome</keyword>
<organism evidence="2 3">
    <name type="scientific">Flavimobilis rhizosphaerae</name>
    <dbReference type="NCBI Taxonomy" id="2775421"/>
    <lineage>
        <taxon>Bacteria</taxon>
        <taxon>Bacillati</taxon>
        <taxon>Actinomycetota</taxon>
        <taxon>Actinomycetes</taxon>
        <taxon>Micrococcales</taxon>
        <taxon>Jonesiaceae</taxon>
        <taxon>Flavimobilis</taxon>
    </lineage>
</organism>
<dbReference type="Proteomes" id="UP000642107">
    <property type="component" value="Unassembled WGS sequence"/>
</dbReference>
<reference evidence="2 3" key="1">
    <citation type="submission" date="2020-09" db="EMBL/GenBank/DDBJ databases">
        <title>Flavimobilis rhizosphaerae sp. nov., isolated from rhizosphere soil of Spartina alterniflora.</title>
        <authorList>
            <person name="Hanqin C."/>
        </authorList>
    </citation>
    <scope>NUCLEOTIDE SEQUENCE [LARGE SCALE GENOMIC DNA]</scope>
    <source>
        <strain evidence="2 3">GY 10621</strain>
    </source>
</reference>
<gene>
    <name evidence="2" type="ORF">IGS67_06045</name>
</gene>
<sequence>MTSVRERVRGDDGQVLVLVIGVAVVAIAIAVTLAAVSGLLLERKRLVSTADNAAAFAAADLSADDVYRATDPENSGAHALTERGVRASVAAHLAGSGFTDDPVEIVAVTTDGTSVTVTLRRTVRPWLVRTFADVLGDDGIVVVGTGRARQTTGG</sequence>
<accession>A0ABR9DQ73</accession>
<keyword evidence="1" id="KW-0812">Transmembrane</keyword>
<dbReference type="EMBL" id="JACZDF010000002">
    <property type="protein sequence ID" value="MBD9699059.1"/>
    <property type="molecule type" value="Genomic_DNA"/>
</dbReference>
<evidence type="ECO:0008006" key="4">
    <source>
        <dbReference type="Google" id="ProtNLM"/>
    </source>
</evidence>
<evidence type="ECO:0000313" key="2">
    <source>
        <dbReference type="EMBL" id="MBD9699059.1"/>
    </source>
</evidence>
<keyword evidence="1" id="KW-0472">Membrane</keyword>
<name>A0ABR9DQ73_9MICO</name>